<dbReference type="PROSITE" id="PS51713">
    <property type="entry name" value="G_ERA"/>
    <property type="match status" value="1"/>
</dbReference>
<evidence type="ECO:0000313" key="7">
    <source>
        <dbReference type="EMBL" id="GAH55231.1"/>
    </source>
</evidence>
<dbReference type="InterPro" id="IPR009019">
    <property type="entry name" value="KH_sf_prok-type"/>
</dbReference>
<dbReference type="GO" id="GO:0005525">
    <property type="term" value="F:GTP binding"/>
    <property type="evidence" value="ECO:0007669"/>
    <property type="project" value="UniProtKB-KW"/>
</dbReference>
<dbReference type="CDD" id="cd04163">
    <property type="entry name" value="Era"/>
    <property type="match status" value="1"/>
</dbReference>
<dbReference type="GO" id="GO:0019843">
    <property type="term" value="F:rRNA binding"/>
    <property type="evidence" value="ECO:0007669"/>
    <property type="project" value="TreeGrafter"/>
</dbReference>
<dbReference type="NCBIfam" id="TIGR00436">
    <property type="entry name" value="era"/>
    <property type="match status" value="1"/>
</dbReference>
<evidence type="ECO:0000256" key="3">
    <source>
        <dbReference type="ARBA" id="ARBA00022884"/>
    </source>
</evidence>
<dbReference type="InterPro" id="IPR015946">
    <property type="entry name" value="KH_dom-like_a/b"/>
</dbReference>
<evidence type="ECO:0008006" key="8">
    <source>
        <dbReference type="Google" id="ProtNLM"/>
    </source>
</evidence>
<keyword evidence="2" id="KW-0547">Nucleotide-binding</keyword>
<keyword evidence="3" id="KW-0694">RNA-binding</keyword>
<dbReference type="GO" id="GO:0000028">
    <property type="term" value="P:ribosomal small subunit assembly"/>
    <property type="evidence" value="ECO:0007669"/>
    <property type="project" value="TreeGrafter"/>
</dbReference>
<dbReference type="InterPro" id="IPR030388">
    <property type="entry name" value="G_ERA_dom"/>
</dbReference>
<feature type="domain" description="KH type-2" evidence="5">
    <location>
        <begin position="192"/>
        <end position="269"/>
    </location>
</feature>
<evidence type="ECO:0000256" key="2">
    <source>
        <dbReference type="ARBA" id="ARBA00022741"/>
    </source>
</evidence>
<keyword evidence="4" id="KW-0342">GTP-binding</keyword>
<proteinExistence type="inferred from homology"/>
<dbReference type="InterPro" id="IPR004044">
    <property type="entry name" value="KH_dom_type_2"/>
</dbReference>
<evidence type="ECO:0000259" key="5">
    <source>
        <dbReference type="PROSITE" id="PS50823"/>
    </source>
</evidence>
<dbReference type="InterPro" id="IPR005662">
    <property type="entry name" value="GTPase_Era-like"/>
</dbReference>
<dbReference type="HAMAP" id="MF_00367">
    <property type="entry name" value="GTPase_Era"/>
    <property type="match status" value="1"/>
</dbReference>
<evidence type="ECO:0000259" key="6">
    <source>
        <dbReference type="PROSITE" id="PS51713"/>
    </source>
</evidence>
<protein>
    <recommendedName>
        <fullName evidence="8">Era-type G domain-containing protein</fullName>
    </recommendedName>
</protein>
<dbReference type="PROSITE" id="PS50823">
    <property type="entry name" value="KH_TYPE_2"/>
    <property type="match status" value="1"/>
</dbReference>
<dbReference type="SUPFAM" id="SSF52540">
    <property type="entry name" value="P-loop containing nucleoside triphosphate hydrolases"/>
    <property type="match status" value="1"/>
</dbReference>
<evidence type="ECO:0000256" key="4">
    <source>
        <dbReference type="ARBA" id="ARBA00023134"/>
    </source>
</evidence>
<comment type="caution">
    <text evidence="7">The sequence shown here is derived from an EMBL/GenBank/DDBJ whole genome shotgun (WGS) entry which is preliminary data.</text>
</comment>
<dbReference type="InterPro" id="IPR005225">
    <property type="entry name" value="Small_GTP-bd"/>
</dbReference>
<dbReference type="SUPFAM" id="SSF54814">
    <property type="entry name" value="Prokaryotic type KH domain (KH-domain type II)"/>
    <property type="match status" value="1"/>
</dbReference>
<dbReference type="NCBIfam" id="TIGR00231">
    <property type="entry name" value="small_GTP"/>
    <property type="match status" value="1"/>
</dbReference>
<evidence type="ECO:0000256" key="1">
    <source>
        <dbReference type="ARBA" id="ARBA00007921"/>
    </source>
</evidence>
<sequence length="274" mass="31296">KPNAGKSTLINQLIGEKIAITSVRPQTTRNIIRGAVTFDEAQVIFLDTPGILNLTQVKNLVDRHIIEEALKSLEGVDLIALIVEPFTVSPEDRFILENLKNIPKPVFLVINKIDKIKPHELDSIKREYETLFSFAKIVPISAKKGTNLSILMGEIIQHLPLHPAYYDSDFITDQPERILVGELIREKIFDLTHDEIPYSVMLKVDQFEERPQDLIYIRASIYVEQASQKGILIGKSGKMIKNIGSLARKEIEKHLGCQIYLDLWVGIKKQWRRH</sequence>
<dbReference type="PANTHER" id="PTHR42698:SF1">
    <property type="entry name" value="GTPASE ERA, MITOCHONDRIAL"/>
    <property type="match status" value="1"/>
</dbReference>
<gene>
    <name evidence="7" type="ORF">S03H2_40262</name>
</gene>
<dbReference type="NCBIfam" id="NF000908">
    <property type="entry name" value="PRK00089.1"/>
    <property type="match status" value="1"/>
</dbReference>
<dbReference type="Pfam" id="PF01926">
    <property type="entry name" value="MMR_HSR1"/>
    <property type="match status" value="1"/>
</dbReference>
<accession>X1GBE4</accession>
<dbReference type="CDD" id="cd22534">
    <property type="entry name" value="KH-II_Era"/>
    <property type="match status" value="1"/>
</dbReference>
<feature type="domain" description="Era-type G" evidence="6">
    <location>
        <begin position="1"/>
        <end position="161"/>
    </location>
</feature>
<dbReference type="GO" id="GO:0043024">
    <property type="term" value="F:ribosomal small subunit binding"/>
    <property type="evidence" value="ECO:0007669"/>
    <property type="project" value="TreeGrafter"/>
</dbReference>
<dbReference type="Gene3D" id="3.40.50.300">
    <property type="entry name" value="P-loop containing nucleotide triphosphate hydrolases"/>
    <property type="match status" value="1"/>
</dbReference>
<name>X1GBE4_9ZZZZ</name>
<feature type="non-terminal residue" evidence="7">
    <location>
        <position position="274"/>
    </location>
</feature>
<dbReference type="EMBL" id="BARU01024952">
    <property type="protein sequence ID" value="GAH55231.1"/>
    <property type="molecule type" value="Genomic_DNA"/>
</dbReference>
<dbReference type="Gene3D" id="3.30.300.20">
    <property type="match status" value="1"/>
</dbReference>
<reference evidence="7" key="1">
    <citation type="journal article" date="2014" name="Front. Microbiol.">
        <title>High frequency of phylogenetically diverse reductive dehalogenase-homologous genes in deep subseafloor sedimentary metagenomes.</title>
        <authorList>
            <person name="Kawai M."/>
            <person name="Futagami T."/>
            <person name="Toyoda A."/>
            <person name="Takaki Y."/>
            <person name="Nishi S."/>
            <person name="Hori S."/>
            <person name="Arai W."/>
            <person name="Tsubouchi T."/>
            <person name="Morono Y."/>
            <person name="Uchiyama I."/>
            <person name="Ito T."/>
            <person name="Fujiyama A."/>
            <person name="Inagaki F."/>
            <person name="Takami H."/>
        </authorList>
    </citation>
    <scope>NUCLEOTIDE SEQUENCE</scope>
    <source>
        <strain evidence="7">Expedition CK06-06</strain>
    </source>
</reference>
<dbReference type="GO" id="GO:0005829">
    <property type="term" value="C:cytosol"/>
    <property type="evidence" value="ECO:0007669"/>
    <property type="project" value="TreeGrafter"/>
</dbReference>
<feature type="non-terminal residue" evidence="7">
    <location>
        <position position="1"/>
    </location>
</feature>
<organism evidence="7">
    <name type="scientific">marine sediment metagenome</name>
    <dbReference type="NCBI Taxonomy" id="412755"/>
    <lineage>
        <taxon>unclassified sequences</taxon>
        <taxon>metagenomes</taxon>
        <taxon>ecological metagenomes</taxon>
    </lineage>
</organism>
<dbReference type="AlphaFoldDB" id="X1GBE4"/>
<dbReference type="InterPro" id="IPR006073">
    <property type="entry name" value="GTP-bd"/>
</dbReference>
<comment type="similarity">
    <text evidence="1">Belongs to the TRAFAC class TrmE-Era-EngA-EngB-Septin-like GTPase superfamily. Era GTPase family.</text>
</comment>
<dbReference type="PANTHER" id="PTHR42698">
    <property type="entry name" value="GTPASE ERA"/>
    <property type="match status" value="1"/>
</dbReference>
<dbReference type="Pfam" id="PF07650">
    <property type="entry name" value="KH_2"/>
    <property type="match status" value="1"/>
</dbReference>
<dbReference type="InterPro" id="IPR027417">
    <property type="entry name" value="P-loop_NTPase"/>
</dbReference>